<evidence type="ECO:0000313" key="2">
    <source>
        <dbReference type="EMBL" id="GAF81603.1"/>
    </source>
</evidence>
<organism evidence="2">
    <name type="scientific">marine sediment metagenome</name>
    <dbReference type="NCBI Taxonomy" id="412755"/>
    <lineage>
        <taxon>unclassified sequences</taxon>
        <taxon>metagenomes</taxon>
        <taxon>ecological metagenomes</taxon>
    </lineage>
</organism>
<reference evidence="2" key="1">
    <citation type="journal article" date="2014" name="Front. Microbiol.">
        <title>High frequency of phylogenetically diverse reductive dehalogenase-homologous genes in deep subseafloor sedimentary metagenomes.</title>
        <authorList>
            <person name="Kawai M."/>
            <person name="Futagami T."/>
            <person name="Toyoda A."/>
            <person name="Takaki Y."/>
            <person name="Nishi S."/>
            <person name="Hori S."/>
            <person name="Arai W."/>
            <person name="Tsubouchi T."/>
            <person name="Morono Y."/>
            <person name="Uchiyama I."/>
            <person name="Ito T."/>
            <person name="Fujiyama A."/>
            <person name="Inagaki F."/>
            <person name="Takami H."/>
        </authorList>
    </citation>
    <scope>NUCLEOTIDE SEQUENCE</scope>
    <source>
        <strain evidence="2">Expedition CK06-06</strain>
    </source>
</reference>
<dbReference type="Pfam" id="PF01177">
    <property type="entry name" value="Asp_Glu_race"/>
    <property type="match status" value="1"/>
</dbReference>
<comment type="similarity">
    <text evidence="1">Belongs to the HyuE racemase family.</text>
</comment>
<dbReference type="EMBL" id="BARS01009931">
    <property type="protein sequence ID" value="GAF81603.1"/>
    <property type="molecule type" value="Genomic_DNA"/>
</dbReference>
<dbReference type="GO" id="GO:0047661">
    <property type="term" value="F:amino-acid racemase activity"/>
    <property type="evidence" value="ECO:0007669"/>
    <property type="project" value="InterPro"/>
</dbReference>
<dbReference type="AlphaFoldDB" id="X0SKJ1"/>
<gene>
    <name evidence="2" type="ORF">S01H1_18558</name>
</gene>
<accession>X0SKJ1</accession>
<protein>
    <recommendedName>
        <fullName evidence="3">Hydantoin racemase</fullName>
    </recommendedName>
</protein>
<dbReference type="Gene3D" id="3.40.50.12500">
    <property type="match status" value="1"/>
</dbReference>
<sequence>MAKILFINPIGTDTYDEYFSRILSPEANPNTTVDVISFKPIDNNVINVSNYVGETINAIIEAEKKGFDAAVICCAGDPGLVESKRAVEIPVIGTAEAGLYGSSLFGKVAVITPSGSGTYFRDLARRYGTENM</sequence>
<proteinExistence type="inferred from homology"/>
<dbReference type="InterPro" id="IPR015942">
    <property type="entry name" value="Asp/Glu/hydantoin_racemase"/>
</dbReference>
<dbReference type="InterPro" id="IPR053714">
    <property type="entry name" value="Iso_Racemase_Enz_sf"/>
</dbReference>
<evidence type="ECO:0000256" key="1">
    <source>
        <dbReference type="ARBA" id="ARBA00038414"/>
    </source>
</evidence>
<feature type="non-terminal residue" evidence="2">
    <location>
        <position position="132"/>
    </location>
</feature>
<name>X0SKJ1_9ZZZZ</name>
<comment type="caution">
    <text evidence="2">The sequence shown here is derived from an EMBL/GenBank/DDBJ whole genome shotgun (WGS) entry which is preliminary data.</text>
</comment>
<evidence type="ECO:0008006" key="3">
    <source>
        <dbReference type="Google" id="ProtNLM"/>
    </source>
</evidence>